<dbReference type="Proteomes" id="UP001596189">
    <property type="component" value="Unassembled WGS sequence"/>
</dbReference>
<feature type="domain" description="Rod shape-determining protein MreC beta-barrel core" evidence="7">
    <location>
        <begin position="107"/>
        <end position="253"/>
    </location>
</feature>
<evidence type="ECO:0000256" key="6">
    <source>
        <dbReference type="SAM" id="MobiDB-lite"/>
    </source>
</evidence>
<comment type="function">
    <text evidence="5">Involved in formation and maintenance of cell shape.</text>
</comment>
<name>A0ABW1JIL7_9ACTN</name>
<comment type="similarity">
    <text evidence="1 5">Belongs to the MreC family.</text>
</comment>
<dbReference type="PANTHER" id="PTHR34138:SF1">
    <property type="entry name" value="CELL SHAPE-DETERMINING PROTEIN MREC"/>
    <property type="match status" value="1"/>
</dbReference>
<evidence type="ECO:0000259" key="7">
    <source>
        <dbReference type="Pfam" id="PF04085"/>
    </source>
</evidence>
<dbReference type="Gene3D" id="2.40.10.350">
    <property type="entry name" value="Rod shape-determining protein MreC, domain 2"/>
    <property type="match status" value="1"/>
</dbReference>
<dbReference type="Pfam" id="PF04085">
    <property type="entry name" value="MreC"/>
    <property type="match status" value="1"/>
</dbReference>
<evidence type="ECO:0000256" key="2">
    <source>
        <dbReference type="ARBA" id="ARBA00013855"/>
    </source>
</evidence>
<keyword evidence="9" id="KW-1185">Reference proteome</keyword>
<dbReference type="PANTHER" id="PTHR34138">
    <property type="entry name" value="CELL SHAPE-DETERMINING PROTEIN MREC"/>
    <property type="match status" value="1"/>
</dbReference>
<dbReference type="InterPro" id="IPR055342">
    <property type="entry name" value="MreC_beta-barrel_core"/>
</dbReference>
<dbReference type="Gene3D" id="2.40.10.340">
    <property type="entry name" value="Rod shape-determining protein MreC, domain 1"/>
    <property type="match status" value="1"/>
</dbReference>
<evidence type="ECO:0000313" key="9">
    <source>
        <dbReference type="Proteomes" id="UP001596189"/>
    </source>
</evidence>
<keyword evidence="3 5" id="KW-0133">Cell shape</keyword>
<gene>
    <name evidence="8" type="primary">mreC</name>
    <name evidence="8" type="ORF">ACFQDO_19115</name>
</gene>
<proteinExistence type="inferred from homology"/>
<protein>
    <recommendedName>
        <fullName evidence="2 5">Cell shape-determining protein MreC</fullName>
    </recommendedName>
    <alternativeName>
        <fullName evidence="4 5">Cell shape protein MreC</fullName>
    </alternativeName>
</protein>
<evidence type="ECO:0000256" key="1">
    <source>
        <dbReference type="ARBA" id="ARBA00009369"/>
    </source>
</evidence>
<evidence type="ECO:0000256" key="4">
    <source>
        <dbReference type="ARBA" id="ARBA00032089"/>
    </source>
</evidence>
<dbReference type="InterPro" id="IPR042177">
    <property type="entry name" value="Cell/Rod_1"/>
</dbReference>
<dbReference type="EMBL" id="JBHSRD010000008">
    <property type="protein sequence ID" value="MFC6009246.1"/>
    <property type="molecule type" value="Genomic_DNA"/>
</dbReference>
<dbReference type="PIRSF" id="PIRSF038471">
    <property type="entry name" value="MreC"/>
    <property type="match status" value="1"/>
</dbReference>
<accession>A0ABW1JIL7</accession>
<organism evidence="8 9">
    <name type="scientific">Angustibacter luteus</name>
    <dbReference type="NCBI Taxonomy" id="658456"/>
    <lineage>
        <taxon>Bacteria</taxon>
        <taxon>Bacillati</taxon>
        <taxon>Actinomycetota</taxon>
        <taxon>Actinomycetes</taxon>
        <taxon>Kineosporiales</taxon>
        <taxon>Kineosporiaceae</taxon>
    </lineage>
</organism>
<dbReference type="RefSeq" id="WP_345717766.1">
    <property type="nucleotide sequence ID" value="NZ_BAABFP010000007.1"/>
</dbReference>
<sequence>MLTAALLLLDVFASPGGAGDRVRGVTSTVLGPAEGAVTGAARAISDAASGLTGHNRAQLDELRRQNDALRLAERASQDDRRRAEEADALLRTAGLGRYRVVAARVVAVSSEQASHRMVTLDAGSRDGVKPELTVLSGQGLVGRVVRVGPTTCDVLLLTDPTFSVGVRLEASGLIGVASGNDDLPMSLKLLDAQTKVVPGARLVTLGSAGGSPFVPGVPVGEVKSVRTAPGTLSRTGQVNPYVEPARLDLVGIVVQPPRTDPRDAVLPPRPTATASPTATGGAG</sequence>
<dbReference type="InterPro" id="IPR007221">
    <property type="entry name" value="MreC"/>
</dbReference>
<feature type="compositionally biased region" description="Low complexity" evidence="6">
    <location>
        <begin position="271"/>
        <end position="283"/>
    </location>
</feature>
<comment type="caution">
    <text evidence="8">The sequence shown here is derived from an EMBL/GenBank/DDBJ whole genome shotgun (WGS) entry which is preliminary data.</text>
</comment>
<dbReference type="InterPro" id="IPR042175">
    <property type="entry name" value="Cell/Rod_MreC_2"/>
</dbReference>
<evidence type="ECO:0000313" key="8">
    <source>
        <dbReference type="EMBL" id="MFC6009246.1"/>
    </source>
</evidence>
<evidence type="ECO:0000256" key="5">
    <source>
        <dbReference type="PIRNR" id="PIRNR038471"/>
    </source>
</evidence>
<evidence type="ECO:0000256" key="3">
    <source>
        <dbReference type="ARBA" id="ARBA00022960"/>
    </source>
</evidence>
<feature type="region of interest" description="Disordered" evidence="6">
    <location>
        <begin position="258"/>
        <end position="283"/>
    </location>
</feature>
<reference evidence="9" key="1">
    <citation type="journal article" date="2019" name="Int. J. Syst. Evol. Microbiol.">
        <title>The Global Catalogue of Microorganisms (GCM) 10K type strain sequencing project: providing services to taxonomists for standard genome sequencing and annotation.</title>
        <authorList>
            <consortium name="The Broad Institute Genomics Platform"/>
            <consortium name="The Broad Institute Genome Sequencing Center for Infectious Disease"/>
            <person name="Wu L."/>
            <person name="Ma J."/>
        </authorList>
    </citation>
    <scope>NUCLEOTIDE SEQUENCE [LARGE SCALE GENOMIC DNA]</scope>
    <source>
        <strain evidence="9">KACC 14249</strain>
    </source>
</reference>